<dbReference type="Pfam" id="PF01535">
    <property type="entry name" value="PPR"/>
    <property type="match status" value="2"/>
</dbReference>
<evidence type="ECO:0000313" key="3">
    <source>
        <dbReference type="EMBL" id="KAJ0977988.1"/>
    </source>
</evidence>
<dbReference type="GO" id="GO:0009451">
    <property type="term" value="P:RNA modification"/>
    <property type="evidence" value="ECO:0007669"/>
    <property type="project" value="InterPro"/>
</dbReference>
<reference evidence="3" key="1">
    <citation type="submission" date="2021-03" db="EMBL/GenBank/DDBJ databases">
        <authorList>
            <person name="Li Z."/>
            <person name="Yang C."/>
        </authorList>
    </citation>
    <scope>NUCLEOTIDE SEQUENCE</scope>
    <source>
        <strain evidence="3">Dzin_1.0</strain>
        <tissue evidence="3">Leaf</tissue>
    </source>
</reference>
<sequence>MLSSSVPADAFTLPAVLRSCAGLPLSGVGQAVHCFSIKTGLHSNLYVASALVFLYVRLRQLLNARHVFDEIPVRDAVLWTAMLSGYAQSGDPDSALRILNEMVGERIELDDVVMVSLLLSCGQLGWLRHGKSVHGFSVRRCYGLVLSLGNALIDLYVKCGDFGYAEKLFVRMRERDVISWTALILGHGLNGRADVSFKLFEEMRRERIEPNSVTFLGVLSASAHAGMVEKALGYFYMMNEFGVERELKHYACLVDALARAGMLEEAERLAEEMPVEPDRAVFGAILAGCRVHGNAQVAGRVTKRLLSMHPEKSGYYMNIANIYADMGRYGDAERVRDFMLQKNVGKLPGFSSIELDYSQSTPN</sequence>
<comment type="caution">
    <text evidence="3">The sequence shown here is derived from an EMBL/GenBank/DDBJ whole genome shotgun (WGS) entry which is preliminary data.</text>
</comment>
<organism evidence="3 4">
    <name type="scientific">Dioscorea zingiberensis</name>
    <dbReference type="NCBI Taxonomy" id="325984"/>
    <lineage>
        <taxon>Eukaryota</taxon>
        <taxon>Viridiplantae</taxon>
        <taxon>Streptophyta</taxon>
        <taxon>Embryophyta</taxon>
        <taxon>Tracheophyta</taxon>
        <taxon>Spermatophyta</taxon>
        <taxon>Magnoliopsida</taxon>
        <taxon>Liliopsida</taxon>
        <taxon>Dioscoreales</taxon>
        <taxon>Dioscoreaceae</taxon>
        <taxon>Dioscorea</taxon>
    </lineage>
</organism>
<dbReference type="NCBIfam" id="TIGR00756">
    <property type="entry name" value="PPR"/>
    <property type="match status" value="4"/>
</dbReference>
<name>A0A9D5HIU4_9LILI</name>
<proteinExistence type="predicted"/>
<feature type="repeat" description="PPR" evidence="2">
    <location>
        <begin position="75"/>
        <end position="109"/>
    </location>
</feature>
<protein>
    <recommendedName>
        <fullName evidence="5">Pentatricopeptide repeat-containing protein</fullName>
    </recommendedName>
</protein>
<evidence type="ECO:0008006" key="5">
    <source>
        <dbReference type="Google" id="ProtNLM"/>
    </source>
</evidence>
<dbReference type="AlphaFoldDB" id="A0A9D5HIU4"/>
<dbReference type="InterPro" id="IPR011990">
    <property type="entry name" value="TPR-like_helical_dom_sf"/>
</dbReference>
<gene>
    <name evidence="3" type="ORF">J5N97_013462</name>
</gene>
<dbReference type="InterPro" id="IPR046960">
    <property type="entry name" value="PPR_At4g14850-like_plant"/>
</dbReference>
<dbReference type="Pfam" id="PF20431">
    <property type="entry name" value="E_motif"/>
    <property type="match status" value="1"/>
</dbReference>
<evidence type="ECO:0000256" key="1">
    <source>
        <dbReference type="ARBA" id="ARBA00022737"/>
    </source>
</evidence>
<reference evidence="3" key="2">
    <citation type="journal article" date="2022" name="Hortic Res">
        <title>The genome of Dioscorea zingiberensis sheds light on the biosynthesis, origin and evolution of the medicinally important diosgenin saponins.</title>
        <authorList>
            <person name="Li Y."/>
            <person name="Tan C."/>
            <person name="Li Z."/>
            <person name="Guo J."/>
            <person name="Li S."/>
            <person name="Chen X."/>
            <person name="Wang C."/>
            <person name="Dai X."/>
            <person name="Yang H."/>
            <person name="Song W."/>
            <person name="Hou L."/>
            <person name="Xu J."/>
            <person name="Tong Z."/>
            <person name="Xu A."/>
            <person name="Yuan X."/>
            <person name="Wang W."/>
            <person name="Yang Q."/>
            <person name="Chen L."/>
            <person name="Sun Z."/>
            <person name="Wang K."/>
            <person name="Pan B."/>
            <person name="Chen J."/>
            <person name="Bao Y."/>
            <person name="Liu F."/>
            <person name="Qi X."/>
            <person name="Gang D.R."/>
            <person name="Wen J."/>
            <person name="Li J."/>
        </authorList>
    </citation>
    <scope>NUCLEOTIDE SEQUENCE</scope>
    <source>
        <strain evidence="3">Dzin_1.0</strain>
    </source>
</reference>
<dbReference type="FunFam" id="1.25.40.10:FF:000344">
    <property type="entry name" value="Pentatricopeptide repeat-containing protein"/>
    <property type="match status" value="1"/>
</dbReference>
<dbReference type="Proteomes" id="UP001085076">
    <property type="component" value="Miscellaneous, Linkage group lg03"/>
</dbReference>
<keyword evidence="1" id="KW-0677">Repeat</keyword>
<dbReference type="OrthoDB" id="185373at2759"/>
<dbReference type="PANTHER" id="PTHR47926">
    <property type="entry name" value="PENTATRICOPEPTIDE REPEAT-CONTAINING PROTEIN"/>
    <property type="match status" value="1"/>
</dbReference>
<dbReference type="EMBL" id="JAGGNH010000003">
    <property type="protein sequence ID" value="KAJ0977988.1"/>
    <property type="molecule type" value="Genomic_DNA"/>
</dbReference>
<keyword evidence="4" id="KW-1185">Reference proteome</keyword>
<dbReference type="InterPro" id="IPR002885">
    <property type="entry name" value="PPR_rpt"/>
</dbReference>
<evidence type="ECO:0000256" key="2">
    <source>
        <dbReference type="PROSITE-ProRule" id="PRU00708"/>
    </source>
</evidence>
<dbReference type="GO" id="GO:0003723">
    <property type="term" value="F:RNA binding"/>
    <property type="evidence" value="ECO:0007669"/>
    <property type="project" value="InterPro"/>
</dbReference>
<dbReference type="PANTHER" id="PTHR47926:SF344">
    <property type="entry name" value="OS07G0636900 PROTEIN"/>
    <property type="match status" value="1"/>
</dbReference>
<dbReference type="Gene3D" id="1.25.40.10">
    <property type="entry name" value="Tetratricopeptide repeat domain"/>
    <property type="match status" value="2"/>
</dbReference>
<dbReference type="InterPro" id="IPR046848">
    <property type="entry name" value="E_motif"/>
</dbReference>
<dbReference type="PROSITE" id="PS51375">
    <property type="entry name" value="PPR"/>
    <property type="match status" value="2"/>
</dbReference>
<dbReference type="FunFam" id="1.25.40.10:FF:000878">
    <property type="entry name" value="Pentatricopeptide repeat-containing protein"/>
    <property type="match status" value="1"/>
</dbReference>
<dbReference type="SUPFAM" id="SSF48452">
    <property type="entry name" value="TPR-like"/>
    <property type="match status" value="1"/>
</dbReference>
<evidence type="ECO:0000313" key="4">
    <source>
        <dbReference type="Proteomes" id="UP001085076"/>
    </source>
</evidence>
<feature type="repeat" description="PPR" evidence="2">
    <location>
        <begin position="176"/>
        <end position="210"/>
    </location>
</feature>
<accession>A0A9D5HIU4</accession>
<dbReference type="Pfam" id="PF13041">
    <property type="entry name" value="PPR_2"/>
    <property type="match status" value="1"/>
</dbReference>